<feature type="region of interest" description="Disordered" evidence="4">
    <location>
        <begin position="31"/>
        <end position="81"/>
    </location>
</feature>
<evidence type="ECO:0000256" key="2">
    <source>
        <dbReference type="ARBA" id="ARBA00022741"/>
    </source>
</evidence>
<sequence length="770" mass="83805">MSFFAELETPEPAKRGLLGRLKAFTAGFTDSASSAMPIVGREPTDTGDPAVSAEPNGGREPRFKSASKPVNPRQGDHGQPMTMGMRLRRAQEEAEDVAIIGEARNGEWPAKAEIDVAVALAQQEPDDGRASAKSSAAVPMAAVGENISATPAHVADVPADPATESPQERAGVAEPPAPAQATTTPSVDAASQWTSGYDVPPTVRRIGMDVTETSEIAIEGGRPRLVHADSLSFKRVLCQRDEHAALAVTEAARREFIAVELQAGISIVVATQRFHESQLYATYLKDLARADISVHEEMVADEEVIASLYGKEKQRAASVVPESSRAIGLFRDVIEAAHAYDASDVHWEYRDFSDNVALRLRVDGEMYSYRELPKPMVRKALSASYQDLVQRNTNSGESFQMTAPQSAMIPLVAHTDIINIRWQSAPLVGGFDVALRLLDGNFSRVRVLMPHEMGLEKSQIEILESLGKVTGGATFLTGETGSAKTTLLRAMSYLVPNRDRIKQFAVNEPSEVPAPWLSDISIQRRTNESEEDANRKIVEVVRTLMRMDPDDLTIGEVRDSVLAGLVAELALTGHPVRTTLHGNSILGAVMRLVGGRLKLPMDEVASGSFLNAVGNQKLIPKLCPHCKRPARDVLSATQVATLERKFALDTSMMACRDENGCAHCRRPGLFTRDGKVAAGIKGQTLAMELYRPTPEFLACVAARDWRGAEHVWRTSRKTDFANADMTGKTVYEHALYKASQGLIDPRFIDESMCAFEAYRLFPDAHGGSPS</sequence>
<comment type="similarity">
    <text evidence="1">Belongs to the GSP E family.</text>
</comment>
<evidence type="ECO:0000256" key="4">
    <source>
        <dbReference type="SAM" id="MobiDB-lite"/>
    </source>
</evidence>
<dbReference type="GO" id="GO:0016887">
    <property type="term" value="F:ATP hydrolysis activity"/>
    <property type="evidence" value="ECO:0007669"/>
    <property type="project" value="TreeGrafter"/>
</dbReference>
<feature type="domain" description="Bacterial type II secretion system protein E" evidence="5">
    <location>
        <begin position="329"/>
        <end position="669"/>
    </location>
</feature>
<dbReference type="Gene3D" id="3.30.450.90">
    <property type="match status" value="1"/>
</dbReference>
<dbReference type="GeneID" id="93168641"/>
<dbReference type="Pfam" id="PF00437">
    <property type="entry name" value="T2SSE"/>
    <property type="match status" value="1"/>
</dbReference>
<evidence type="ECO:0000256" key="3">
    <source>
        <dbReference type="ARBA" id="ARBA00022840"/>
    </source>
</evidence>
<proteinExistence type="inferred from homology"/>
<dbReference type="KEGG" id="bmk:DM80_5776"/>
<evidence type="ECO:0000313" key="7">
    <source>
        <dbReference type="Proteomes" id="UP000238982"/>
    </source>
</evidence>
<dbReference type="Gene3D" id="3.40.50.300">
    <property type="entry name" value="P-loop containing nucleotide triphosphate hydrolases"/>
    <property type="match status" value="1"/>
</dbReference>
<dbReference type="EMBL" id="PVGH01000029">
    <property type="protein sequence ID" value="PRF64368.1"/>
    <property type="molecule type" value="Genomic_DNA"/>
</dbReference>
<dbReference type="InterPro" id="IPR001482">
    <property type="entry name" value="T2SS/T4SS_dom"/>
</dbReference>
<comment type="caution">
    <text evidence="6">The sequence shown here is derived from an EMBL/GenBank/DDBJ whole genome shotgun (WGS) entry which is preliminary data.</text>
</comment>
<accession>A0A228EMI0</accession>
<dbReference type="AlphaFoldDB" id="A0A228EMI0"/>
<dbReference type="PANTHER" id="PTHR30258:SF1">
    <property type="entry name" value="PROTEIN TRANSPORT PROTEIN HOFB HOMOLOG"/>
    <property type="match status" value="1"/>
</dbReference>
<dbReference type="SUPFAM" id="SSF52540">
    <property type="entry name" value="P-loop containing nucleoside triphosphate hydrolases"/>
    <property type="match status" value="1"/>
</dbReference>
<dbReference type="PANTHER" id="PTHR30258">
    <property type="entry name" value="TYPE II SECRETION SYSTEM PROTEIN GSPE-RELATED"/>
    <property type="match status" value="1"/>
</dbReference>
<evidence type="ECO:0000313" key="6">
    <source>
        <dbReference type="EMBL" id="PRF64368.1"/>
    </source>
</evidence>
<feature type="region of interest" description="Disordered" evidence="4">
    <location>
        <begin position="156"/>
        <end position="198"/>
    </location>
</feature>
<organism evidence="6 7">
    <name type="scientific">Burkholderia multivorans</name>
    <dbReference type="NCBI Taxonomy" id="87883"/>
    <lineage>
        <taxon>Bacteria</taxon>
        <taxon>Pseudomonadati</taxon>
        <taxon>Pseudomonadota</taxon>
        <taxon>Betaproteobacteria</taxon>
        <taxon>Burkholderiales</taxon>
        <taxon>Burkholderiaceae</taxon>
        <taxon>Burkholderia</taxon>
        <taxon>Burkholderia cepacia complex</taxon>
    </lineage>
</organism>
<gene>
    <name evidence="6" type="ORF">C6Q15_05800</name>
</gene>
<dbReference type="Proteomes" id="UP000238982">
    <property type="component" value="Unassembled WGS sequence"/>
</dbReference>
<dbReference type="GO" id="GO:0005524">
    <property type="term" value="F:ATP binding"/>
    <property type="evidence" value="ECO:0007669"/>
    <property type="project" value="UniProtKB-KW"/>
</dbReference>
<dbReference type="GO" id="GO:0005886">
    <property type="term" value="C:plasma membrane"/>
    <property type="evidence" value="ECO:0007669"/>
    <property type="project" value="TreeGrafter"/>
</dbReference>
<dbReference type="RefSeq" id="WP_012217956.1">
    <property type="nucleotide sequence ID" value="NZ_CADFDE010000009.1"/>
</dbReference>
<reference evidence="6 7" key="1">
    <citation type="submission" date="2018-03" db="EMBL/GenBank/DDBJ databases">
        <authorList>
            <person name="Keele B.F."/>
        </authorList>
    </citation>
    <scope>NUCLEOTIDE SEQUENCE [LARGE SCALE GENOMIC DNA]</scope>
    <source>
        <strain evidence="6 7">AU19729</strain>
    </source>
</reference>
<dbReference type="OrthoDB" id="5790493at2"/>
<keyword evidence="3" id="KW-0067">ATP-binding</keyword>
<protein>
    <submittedName>
        <fullName evidence="6">Secretion system protein E</fullName>
    </submittedName>
</protein>
<evidence type="ECO:0000256" key="1">
    <source>
        <dbReference type="ARBA" id="ARBA00006611"/>
    </source>
</evidence>
<evidence type="ECO:0000259" key="5">
    <source>
        <dbReference type="Pfam" id="PF00437"/>
    </source>
</evidence>
<dbReference type="OMA" id="DESMCAF"/>
<name>A0A228EMI0_9BURK</name>
<dbReference type="InterPro" id="IPR027417">
    <property type="entry name" value="P-loop_NTPase"/>
</dbReference>
<keyword evidence="2" id="KW-0547">Nucleotide-binding</keyword>